<dbReference type="AlphaFoldDB" id="A0AAF0QDZ1"/>
<organism evidence="1 2">
    <name type="scientific">Solanum verrucosum</name>
    <dbReference type="NCBI Taxonomy" id="315347"/>
    <lineage>
        <taxon>Eukaryota</taxon>
        <taxon>Viridiplantae</taxon>
        <taxon>Streptophyta</taxon>
        <taxon>Embryophyta</taxon>
        <taxon>Tracheophyta</taxon>
        <taxon>Spermatophyta</taxon>
        <taxon>Magnoliopsida</taxon>
        <taxon>eudicotyledons</taxon>
        <taxon>Gunneridae</taxon>
        <taxon>Pentapetalae</taxon>
        <taxon>asterids</taxon>
        <taxon>lamiids</taxon>
        <taxon>Solanales</taxon>
        <taxon>Solanaceae</taxon>
        <taxon>Solanoideae</taxon>
        <taxon>Solaneae</taxon>
        <taxon>Solanum</taxon>
    </lineage>
</organism>
<evidence type="ECO:0000313" key="1">
    <source>
        <dbReference type="EMBL" id="WMV18761.1"/>
    </source>
</evidence>
<dbReference type="PANTHER" id="PTHR34676:SF8">
    <property type="entry name" value="TRANSMEMBRANE PROTEIN"/>
    <property type="match status" value="1"/>
</dbReference>
<gene>
    <name evidence="1" type="ORF">MTR67_012146</name>
</gene>
<dbReference type="Proteomes" id="UP001234989">
    <property type="component" value="Chromosome 3"/>
</dbReference>
<name>A0AAF0QDZ1_SOLVR</name>
<sequence>MTASLNLEEGKTSTSPPHFNGQFYSWWKTQMHDFLILKDNELWDIVLDGPHIPTMDVKDREVIRVVPKTRQQYNDTYRRKIEKNFKVMKLLVCGIGDEEYKRILACESTKEN</sequence>
<dbReference type="EMBL" id="CP133614">
    <property type="protein sequence ID" value="WMV18761.1"/>
    <property type="molecule type" value="Genomic_DNA"/>
</dbReference>
<proteinExistence type="predicted"/>
<keyword evidence="2" id="KW-1185">Reference proteome</keyword>
<evidence type="ECO:0000313" key="2">
    <source>
        <dbReference type="Proteomes" id="UP001234989"/>
    </source>
</evidence>
<accession>A0AAF0QDZ1</accession>
<evidence type="ECO:0008006" key="3">
    <source>
        <dbReference type="Google" id="ProtNLM"/>
    </source>
</evidence>
<protein>
    <recommendedName>
        <fullName evidence="3">DUF4219 domain-containing protein</fullName>
    </recommendedName>
</protein>
<reference evidence="1" key="1">
    <citation type="submission" date="2023-08" db="EMBL/GenBank/DDBJ databases">
        <title>A de novo genome assembly of Solanum verrucosum Schlechtendal, a Mexican diploid species geographically isolated from the other diploid A-genome species in potato relatives.</title>
        <authorList>
            <person name="Hosaka K."/>
        </authorList>
    </citation>
    <scope>NUCLEOTIDE SEQUENCE</scope>
    <source>
        <tissue evidence="1">Young leaves</tissue>
    </source>
</reference>
<dbReference type="PANTHER" id="PTHR34676">
    <property type="entry name" value="DUF4219 DOMAIN-CONTAINING PROTEIN-RELATED"/>
    <property type="match status" value="1"/>
</dbReference>